<dbReference type="Pfam" id="PF01759">
    <property type="entry name" value="NTR"/>
    <property type="match status" value="1"/>
</dbReference>
<dbReference type="Proteomes" id="UP001652625">
    <property type="component" value="Chromosome 02"/>
</dbReference>
<evidence type="ECO:0000259" key="7">
    <source>
        <dbReference type="PROSITE" id="PS50814"/>
    </source>
</evidence>
<evidence type="ECO:0000256" key="3">
    <source>
        <dbReference type="ARBA" id="ARBA00022729"/>
    </source>
</evidence>
<evidence type="ECO:0000256" key="5">
    <source>
        <dbReference type="ARBA" id="ARBA00023180"/>
    </source>
</evidence>
<dbReference type="PROSITE" id="PS50814">
    <property type="entry name" value="WIF"/>
    <property type="match status" value="1"/>
</dbReference>
<dbReference type="InterPro" id="IPR008993">
    <property type="entry name" value="TIMP-like_OB-fold"/>
</dbReference>
<dbReference type="RefSeq" id="XP_065646923.1">
    <property type="nucleotide sequence ID" value="XM_065790851.1"/>
</dbReference>
<gene>
    <name evidence="9" type="primary">LOC101240594</name>
</gene>
<keyword evidence="2" id="KW-0964">Secreted</keyword>
<evidence type="ECO:0000313" key="8">
    <source>
        <dbReference type="Proteomes" id="UP001652625"/>
    </source>
</evidence>
<proteinExistence type="predicted"/>
<reference evidence="8" key="1">
    <citation type="submission" date="2025-05" db="UniProtKB">
        <authorList>
            <consortium name="RefSeq"/>
        </authorList>
    </citation>
    <scope>NUCLEOTIDE SEQUENCE [LARGE SCALE GENOMIC DNA]</scope>
</reference>
<evidence type="ECO:0000313" key="9">
    <source>
        <dbReference type="RefSeq" id="XP_065646923.1"/>
    </source>
</evidence>
<dbReference type="Gene3D" id="2.40.50.120">
    <property type="match status" value="1"/>
</dbReference>
<keyword evidence="3" id="KW-0732">Signal</keyword>
<evidence type="ECO:0000256" key="1">
    <source>
        <dbReference type="ARBA" id="ARBA00004613"/>
    </source>
</evidence>
<keyword evidence="8" id="KW-1185">Reference proteome</keyword>
<dbReference type="InterPro" id="IPR018933">
    <property type="entry name" value="Netrin_module_non-TIMP"/>
</dbReference>
<evidence type="ECO:0000259" key="6">
    <source>
        <dbReference type="PROSITE" id="PS50189"/>
    </source>
</evidence>
<sequence>MFCFFNIKISKFFNFCIMKAIITFFFLQCCFLTKSASSTLDVRLNGFDLKSLLMGSNDYIKIVDKGQLSSIIQLLQSNFTKHLPAIQPELQQLRFQFQSGIKLYYSLKLLSSDVTIMKTPTVNIPLMGRLETSWIDFEVRFPCTESLTGVVIMELIMDFYIDEKRTELYKRINLSMNRNCLRDIVSTLPSITSITSTYAGNICEKQCDMNNFKRMYCLSDFVARLKITEVNLNNSDGHYVAHVTKQKVFRHPTFLKISKRNQRIESFSLSLTCECKPLEIGKRYLLFGREDVNENLLFVNKYSLAFELSENIGLYKEFLQSYKTIKCPPYLMRWFNNRNSKWFA</sequence>
<reference evidence="9" key="2">
    <citation type="submission" date="2025-08" db="UniProtKB">
        <authorList>
            <consortium name="RefSeq"/>
        </authorList>
    </citation>
    <scope>IDENTIFICATION</scope>
</reference>
<feature type="domain" description="NTR" evidence="6">
    <location>
        <begin position="203"/>
        <end position="327"/>
    </location>
</feature>
<dbReference type="Pfam" id="PF02019">
    <property type="entry name" value="WIF"/>
    <property type="match status" value="1"/>
</dbReference>
<dbReference type="SUPFAM" id="SSF50242">
    <property type="entry name" value="TIMP-like"/>
    <property type="match status" value="1"/>
</dbReference>
<dbReference type="PROSITE" id="PS50189">
    <property type="entry name" value="NTR"/>
    <property type="match status" value="1"/>
</dbReference>
<name>A0ABM4BD96_HYDVU</name>
<organism evidence="8 9">
    <name type="scientific">Hydra vulgaris</name>
    <name type="common">Hydra</name>
    <name type="synonym">Hydra attenuata</name>
    <dbReference type="NCBI Taxonomy" id="6087"/>
    <lineage>
        <taxon>Eukaryota</taxon>
        <taxon>Metazoa</taxon>
        <taxon>Cnidaria</taxon>
        <taxon>Hydrozoa</taxon>
        <taxon>Hydroidolina</taxon>
        <taxon>Anthoathecata</taxon>
        <taxon>Aplanulata</taxon>
        <taxon>Hydridae</taxon>
        <taxon>Hydra</taxon>
    </lineage>
</organism>
<dbReference type="SMART" id="SM00469">
    <property type="entry name" value="WIF"/>
    <property type="match status" value="1"/>
</dbReference>
<protein>
    <submittedName>
        <fullName evidence="9">Uncharacterized protein LOC101240594 isoform X2</fullName>
    </submittedName>
</protein>
<dbReference type="GeneID" id="101240594"/>
<feature type="domain" description="WIF" evidence="7">
    <location>
        <begin position="43"/>
        <end position="180"/>
    </location>
</feature>
<accession>A0ABM4BD96</accession>
<dbReference type="InterPro" id="IPR003306">
    <property type="entry name" value="WIF"/>
</dbReference>
<comment type="subcellular location">
    <subcellularLocation>
        <location evidence="1">Secreted</location>
    </subcellularLocation>
</comment>
<keyword evidence="4" id="KW-1015">Disulfide bond</keyword>
<dbReference type="InterPro" id="IPR001134">
    <property type="entry name" value="Netrin_domain"/>
</dbReference>
<evidence type="ECO:0000256" key="2">
    <source>
        <dbReference type="ARBA" id="ARBA00022525"/>
    </source>
</evidence>
<evidence type="ECO:0000256" key="4">
    <source>
        <dbReference type="ARBA" id="ARBA00023157"/>
    </source>
</evidence>
<dbReference type="InterPro" id="IPR038677">
    <property type="entry name" value="WIF_sf"/>
</dbReference>
<dbReference type="Gene3D" id="2.60.40.2170">
    <property type="entry name" value="Wnt, WIF domain"/>
    <property type="match status" value="1"/>
</dbReference>
<keyword evidence="5" id="KW-0325">Glycoprotein</keyword>